<dbReference type="EMBL" id="JAMDLZ010000007">
    <property type="protein sequence ID" value="MCY9546186.1"/>
    <property type="molecule type" value="Genomic_DNA"/>
</dbReference>
<sequence length="105" mass="11614">MNANLSCFSARIQIPVPVATLSVQKTIAEIEELSLRTPRPVAIYLCESEATATGFLSVRKRSDSNNTRLSDQLRAADATLALRFRAKNICRPKHKADPGRNYAKV</sequence>
<evidence type="ECO:0000313" key="1">
    <source>
        <dbReference type="EMBL" id="MCY9546186.1"/>
    </source>
</evidence>
<keyword evidence="2" id="KW-1185">Reference proteome</keyword>
<evidence type="ECO:0000313" key="2">
    <source>
        <dbReference type="Proteomes" id="UP001527052"/>
    </source>
</evidence>
<dbReference type="Proteomes" id="UP001527052">
    <property type="component" value="Unassembled WGS sequence"/>
</dbReference>
<comment type="caution">
    <text evidence="1">The sequence shown here is derived from an EMBL/GenBank/DDBJ whole genome shotgun (WGS) entry which is preliminary data.</text>
</comment>
<gene>
    <name evidence="1" type="ORF">M5W82_04420</name>
</gene>
<protein>
    <submittedName>
        <fullName evidence="1">Uncharacterized protein</fullName>
    </submittedName>
</protein>
<proteinExistence type="predicted"/>
<name>A0ABT4ENX3_9BACI</name>
<reference evidence="1 2" key="1">
    <citation type="submission" date="2022-05" db="EMBL/GenBank/DDBJ databases">
        <title>Genome Sequencing of Bee-Associated Microbes.</title>
        <authorList>
            <person name="Dunlap C."/>
        </authorList>
    </citation>
    <scope>NUCLEOTIDE SEQUENCE [LARGE SCALE GENOMIC DNA]</scope>
    <source>
        <strain evidence="1 2">NRRL BD-083</strain>
    </source>
</reference>
<dbReference type="RefSeq" id="WP_268636329.1">
    <property type="nucleotide sequence ID" value="NZ_JAMDLZ010000007.1"/>
</dbReference>
<organism evidence="1 2">
    <name type="scientific">Lysinibacillus xylanilyticus</name>
    <dbReference type="NCBI Taxonomy" id="582475"/>
    <lineage>
        <taxon>Bacteria</taxon>
        <taxon>Bacillati</taxon>
        <taxon>Bacillota</taxon>
        <taxon>Bacilli</taxon>
        <taxon>Bacillales</taxon>
        <taxon>Bacillaceae</taxon>
        <taxon>Lysinibacillus</taxon>
    </lineage>
</organism>
<accession>A0ABT4ENX3</accession>